<evidence type="ECO:0000313" key="5">
    <source>
        <dbReference type="EMBL" id="CAB5012718.1"/>
    </source>
</evidence>
<dbReference type="InterPro" id="IPR012340">
    <property type="entry name" value="NA-bd_OB-fold"/>
</dbReference>
<dbReference type="Gene3D" id="6.10.30.10">
    <property type="match status" value="1"/>
</dbReference>
<name>A0A6J7LHR9_9ZZZZ</name>
<feature type="domain" description="ChsH2 C-terminal OB-fold" evidence="1">
    <location>
        <begin position="54"/>
        <end position="129"/>
    </location>
</feature>
<dbReference type="Pfam" id="PF12172">
    <property type="entry name" value="zf-ChsH2"/>
    <property type="match status" value="1"/>
</dbReference>
<dbReference type="AlphaFoldDB" id="A0A6J7LHR9"/>
<dbReference type="EMBL" id="CAFBMM010000001">
    <property type="protein sequence ID" value="CAB4892773.1"/>
    <property type="molecule type" value="Genomic_DNA"/>
</dbReference>
<dbReference type="EMBL" id="CAFBPQ010000001">
    <property type="protein sequence ID" value="CAB5012718.1"/>
    <property type="molecule type" value="Genomic_DNA"/>
</dbReference>
<dbReference type="PANTHER" id="PTHR34075:SF5">
    <property type="entry name" value="BLR3430 PROTEIN"/>
    <property type="match status" value="1"/>
</dbReference>
<dbReference type="InterPro" id="IPR052513">
    <property type="entry name" value="Thioester_dehydratase-like"/>
</dbReference>
<gene>
    <name evidence="3" type="ORF">UFOPK3605_00004</name>
    <name evidence="4" type="ORF">UFOPK3897_00008</name>
    <name evidence="5" type="ORF">UFOPK4121_00151</name>
</gene>
<proteinExistence type="predicted"/>
<evidence type="ECO:0000259" key="2">
    <source>
        <dbReference type="Pfam" id="PF12172"/>
    </source>
</evidence>
<reference evidence="4" key="1">
    <citation type="submission" date="2020-05" db="EMBL/GenBank/DDBJ databases">
        <authorList>
            <person name="Chiriac C."/>
            <person name="Salcher M."/>
            <person name="Ghai R."/>
            <person name="Kavagutti S V."/>
        </authorList>
    </citation>
    <scope>NUCLEOTIDE SEQUENCE</scope>
</reference>
<protein>
    <submittedName>
        <fullName evidence="4">Unannotated protein</fullName>
    </submittedName>
</protein>
<organism evidence="4">
    <name type="scientific">freshwater metagenome</name>
    <dbReference type="NCBI Taxonomy" id="449393"/>
    <lineage>
        <taxon>unclassified sequences</taxon>
        <taxon>metagenomes</taxon>
        <taxon>ecological metagenomes</taxon>
    </lineage>
</organism>
<dbReference type="InterPro" id="IPR022002">
    <property type="entry name" value="ChsH2_Znr"/>
</dbReference>
<evidence type="ECO:0000259" key="1">
    <source>
        <dbReference type="Pfam" id="PF01796"/>
    </source>
</evidence>
<feature type="domain" description="ChsH2 rubredoxin-like zinc ribbon" evidence="2">
    <location>
        <begin position="17"/>
        <end position="52"/>
    </location>
</feature>
<evidence type="ECO:0000313" key="3">
    <source>
        <dbReference type="EMBL" id="CAB4892773.1"/>
    </source>
</evidence>
<dbReference type="EMBL" id="CAFBOF010000001">
    <property type="protein sequence ID" value="CAB4967791.1"/>
    <property type="molecule type" value="Genomic_DNA"/>
</dbReference>
<dbReference type="InterPro" id="IPR002878">
    <property type="entry name" value="ChsH2_C"/>
</dbReference>
<dbReference type="PANTHER" id="PTHR34075">
    <property type="entry name" value="BLR3430 PROTEIN"/>
    <property type="match status" value="1"/>
</dbReference>
<evidence type="ECO:0000313" key="4">
    <source>
        <dbReference type="EMBL" id="CAB4967791.1"/>
    </source>
</evidence>
<dbReference type="Pfam" id="PF01796">
    <property type="entry name" value="OB_ChsH2_C"/>
    <property type="match status" value="1"/>
</dbReference>
<accession>A0A6J7LHR9</accession>
<dbReference type="SUPFAM" id="SSF50249">
    <property type="entry name" value="Nucleic acid-binding proteins"/>
    <property type="match status" value="1"/>
</dbReference>
<sequence length="144" mass="15916">MSLLLPDLESEAGAEFWAGTSRGELLIQTCVSCDAPRFPPRPMCPQCQSLDFSWRQASGKGKIWSFVVVHAPVLPAYQDLVPYSVIVVELDESPNLRMVGNLLTRGDGPINEIDPNTIVIGESVEVVFKKVEDVSLPCWTRSKK</sequence>